<dbReference type="PANTHER" id="PTHR37981:SF1">
    <property type="entry name" value="SGNH HYDROLASE-TYPE ESTERASE DOMAIN-CONTAINING PROTEIN"/>
    <property type="match status" value="1"/>
</dbReference>
<dbReference type="InterPro" id="IPR036514">
    <property type="entry name" value="SGNH_hydro_sf"/>
</dbReference>
<keyword evidence="5" id="KW-1185">Reference proteome</keyword>
<name>A0A0N9NH97_9ACTN</name>
<dbReference type="GO" id="GO:0019433">
    <property type="term" value="P:triglyceride catabolic process"/>
    <property type="evidence" value="ECO:0007669"/>
    <property type="project" value="TreeGrafter"/>
</dbReference>
<dbReference type="PATRIC" id="fig|1136941.3.peg.450"/>
<gene>
    <name evidence="4" type="ORF">ACH46_02250</name>
</gene>
<dbReference type="OrthoDB" id="5503950at2"/>
<feature type="disulfide bond" evidence="2">
    <location>
        <begin position="60"/>
        <end position="84"/>
    </location>
</feature>
<dbReference type="Gene3D" id="3.40.50.1110">
    <property type="entry name" value="SGNH hydrolase"/>
    <property type="match status" value="1"/>
</dbReference>
<dbReference type="AlphaFoldDB" id="A0A0N9NH97"/>
<dbReference type="InterPro" id="IPR013830">
    <property type="entry name" value="SGNH_hydro"/>
</dbReference>
<evidence type="ECO:0000313" key="4">
    <source>
        <dbReference type="EMBL" id="ALG86534.1"/>
    </source>
</evidence>
<dbReference type="EMBL" id="CP011853">
    <property type="protein sequence ID" value="ALG86534.1"/>
    <property type="molecule type" value="Genomic_DNA"/>
</dbReference>
<evidence type="ECO:0000313" key="5">
    <source>
        <dbReference type="Proteomes" id="UP000063789"/>
    </source>
</evidence>
<organism evidence="4 5">
    <name type="scientific">Gordonia phthalatica</name>
    <dbReference type="NCBI Taxonomy" id="1136941"/>
    <lineage>
        <taxon>Bacteria</taxon>
        <taxon>Bacillati</taxon>
        <taxon>Actinomycetota</taxon>
        <taxon>Actinomycetes</taxon>
        <taxon>Mycobacteriales</taxon>
        <taxon>Gordoniaceae</taxon>
        <taxon>Gordonia</taxon>
    </lineage>
</organism>
<dbReference type="GO" id="GO:0004806">
    <property type="term" value="F:triacylglycerol lipase activity"/>
    <property type="evidence" value="ECO:0007669"/>
    <property type="project" value="TreeGrafter"/>
</dbReference>
<protein>
    <recommendedName>
        <fullName evidence="3">SGNH hydrolase-type esterase domain-containing protein</fullName>
    </recommendedName>
</protein>
<reference evidence="5" key="1">
    <citation type="submission" date="2015-06" db="EMBL/GenBank/DDBJ databases">
        <title>Complete genome sequence and metabolic analysis of phthalate degradation pathway in Gordonia sp. QH-11.</title>
        <authorList>
            <person name="Jin D."/>
            <person name="Kong X."/>
            <person name="Bai Z."/>
        </authorList>
    </citation>
    <scope>NUCLEOTIDE SEQUENCE [LARGE SCALE GENOMIC DNA]</scope>
    <source>
        <strain evidence="5">QH-11</strain>
    </source>
</reference>
<evidence type="ECO:0000259" key="3">
    <source>
        <dbReference type="Pfam" id="PF13472"/>
    </source>
</evidence>
<sequence length="287" mass="29787">MGGPVRLGLVSRSVGAVAVVAGITLAPPVDAAPLVDYVAMGDSFSAGSGVEPVAPGGQDCLRSSRNYAHILAAKNDFRLTDVSCGAADTNDFFHPQKAGMKPQLAALDANTDLVTFSIGGNDGNVFATTIGKCVVVGAFGVAPGTPCDDLFAAGVAREIRMQTYPKLVRAMRAVRQKAPNAQVYALNYLRLVPNRAVACPGVPVTRGDVKTAYRIQTELSDAIERAAHKTGVTFVDVAVGSVGHEACKPRGVRYVEPLVGAAQLVPLHPNALGERQMAKVVGAAIGR</sequence>
<dbReference type="PANTHER" id="PTHR37981">
    <property type="entry name" value="LIPASE 2"/>
    <property type="match status" value="1"/>
</dbReference>
<accession>A0A0N9NH97</accession>
<feature type="active site" evidence="1">
    <location>
        <position position="268"/>
    </location>
</feature>
<evidence type="ECO:0000256" key="2">
    <source>
        <dbReference type="PIRSR" id="PIRSR637460-2"/>
    </source>
</evidence>
<feature type="disulfide bond" evidence="2">
    <location>
        <begin position="133"/>
        <end position="147"/>
    </location>
</feature>
<dbReference type="STRING" id="1136941.ACH46_02250"/>
<reference evidence="4 5" key="2">
    <citation type="journal article" date="2017" name="Int. J. Syst. Evol. Microbiol.">
        <title>Gordonia phthalatica sp. nov., a di-n-butyl phthalate-degrading bacterium isolated from activated sludge.</title>
        <authorList>
            <person name="Jin D."/>
            <person name="Kong X."/>
            <person name="Jia M."/>
            <person name="Yu X."/>
            <person name="Wang X."/>
            <person name="Zhuang X."/>
            <person name="Deng Y."/>
            <person name="Bai Z."/>
        </authorList>
    </citation>
    <scope>NUCLEOTIDE SEQUENCE [LARGE SCALE GENOMIC DNA]</scope>
    <source>
        <strain evidence="4 5">QH-11</strain>
    </source>
</reference>
<dbReference type="Proteomes" id="UP000063789">
    <property type="component" value="Chromosome"/>
</dbReference>
<dbReference type="SUPFAM" id="SSF52266">
    <property type="entry name" value="SGNH hydrolase"/>
    <property type="match status" value="1"/>
</dbReference>
<dbReference type="InterPro" id="IPR037460">
    <property type="entry name" value="SEST-like"/>
</dbReference>
<proteinExistence type="predicted"/>
<keyword evidence="2" id="KW-1015">Disulfide bond</keyword>
<dbReference type="CDD" id="cd01823">
    <property type="entry name" value="SEST_like"/>
    <property type="match status" value="1"/>
</dbReference>
<feature type="active site" description="Nucleophile" evidence="1">
    <location>
        <position position="43"/>
    </location>
</feature>
<dbReference type="KEGG" id="goq:ACH46_02250"/>
<feature type="disulfide bond" evidence="2">
    <location>
        <begin position="199"/>
        <end position="247"/>
    </location>
</feature>
<evidence type="ECO:0000256" key="1">
    <source>
        <dbReference type="PIRSR" id="PIRSR637460-1"/>
    </source>
</evidence>
<feature type="domain" description="SGNH hydrolase-type esterase" evidence="3">
    <location>
        <begin position="39"/>
        <end position="275"/>
    </location>
</feature>
<dbReference type="Pfam" id="PF13472">
    <property type="entry name" value="Lipase_GDSL_2"/>
    <property type="match status" value="1"/>
</dbReference>